<sequence>MATKFVENEEVAVDVTFRHVNNTKKKCFDKFHANRTRNGEIMAWRQNFSKTRWWRWMSPCDMSITPKRSVLPNFMQIGREMTKIWHGDEICRTQEGGGGWDLATCQQHQKEVFCQISCKSDEKWRNYDMATKFVENEEVAMSVTLRRVDNTKKKSLLKFDGNRTKDGEVMAWRRNLAKTRWWR</sequence>
<dbReference type="EMBL" id="LNIX01000066">
    <property type="protein sequence ID" value="OXA37009.1"/>
    <property type="molecule type" value="Genomic_DNA"/>
</dbReference>
<evidence type="ECO:0000313" key="2">
    <source>
        <dbReference type="Proteomes" id="UP000198287"/>
    </source>
</evidence>
<reference evidence="1 2" key="1">
    <citation type="submission" date="2015-12" db="EMBL/GenBank/DDBJ databases">
        <title>The genome of Folsomia candida.</title>
        <authorList>
            <person name="Faddeeva A."/>
            <person name="Derks M.F."/>
            <person name="Anvar Y."/>
            <person name="Smit S."/>
            <person name="Van Straalen N."/>
            <person name="Roelofs D."/>
        </authorList>
    </citation>
    <scope>NUCLEOTIDE SEQUENCE [LARGE SCALE GENOMIC DNA]</scope>
    <source>
        <strain evidence="1 2">VU population</strain>
        <tissue evidence="1">Whole body</tissue>
    </source>
</reference>
<keyword evidence="2" id="KW-1185">Reference proteome</keyword>
<organism evidence="1 2">
    <name type="scientific">Folsomia candida</name>
    <name type="common">Springtail</name>
    <dbReference type="NCBI Taxonomy" id="158441"/>
    <lineage>
        <taxon>Eukaryota</taxon>
        <taxon>Metazoa</taxon>
        <taxon>Ecdysozoa</taxon>
        <taxon>Arthropoda</taxon>
        <taxon>Hexapoda</taxon>
        <taxon>Collembola</taxon>
        <taxon>Entomobryomorpha</taxon>
        <taxon>Isotomoidea</taxon>
        <taxon>Isotomidae</taxon>
        <taxon>Proisotominae</taxon>
        <taxon>Folsomia</taxon>
    </lineage>
</organism>
<gene>
    <name evidence="1" type="ORF">Fcan01_28231</name>
</gene>
<protein>
    <submittedName>
        <fullName evidence="1">Uncharacterized protein</fullName>
    </submittedName>
</protein>
<dbReference type="AlphaFoldDB" id="A0A226CVR4"/>
<dbReference type="Proteomes" id="UP000198287">
    <property type="component" value="Unassembled WGS sequence"/>
</dbReference>
<comment type="caution">
    <text evidence="1">The sequence shown here is derived from an EMBL/GenBank/DDBJ whole genome shotgun (WGS) entry which is preliminary data.</text>
</comment>
<name>A0A226CVR4_FOLCA</name>
<evidence type="ECO:0000313" key="1">
    <source>
        <dbReference type="EMBL" id="OXA37009.1"/>
    </source>
</evidence>
<proteinExistence type="predicted"/>
<accession>A0A226CVR4</accession>